<feature type="region of interest" description="Disordered" evidence="1">
    <location>
        <begin position="1"/>
        <end position="57"/>
    </location>
</feature>
<evidence type="ECO:0000256" key="1">
    <source>
        <dbReference type="SAM" id="MobiDB-lite"/>
    </source>
</evidence>
<organism evidence="2">
    <name type="scientific">uncultured Rubrobacteraceae bacterium</name>
    <dbReference type="NCBI Taxonomy" id="349277"/>
    <lineage>
        <taxon>Bacteria</taxon>
        <taxon>Bacillati</taxon>
        <taxon>Actinomycetota</taxon>
        <taxon>Rubrobacteria</taxon>
        <taxon>Rubrobacterales</taxon>
        <taxon>Rubrobacteraceae</taxon>
        <taxon>environmental samples</taxon>
    </lineage>
</organism>
<evidence type="ECO:0000313" key="2">
    <source>
        <dbReference type="EMBL" id="CAA9439676.1"/>
    </source>
</evidence>
<dbReference type="AlphaFoldDB" id="A0A6J4QD38"/>
<feature type="compositionally biased region" description="Basic and acidic residues" evidence="1">
    <location>
        <begin position="1"/>
        <end position="26"/>
    </location>
</feature>
<name>A0A6J4QD38_9ACTN</name>
<accession>A0A6J4QD38</accession>
<proteinExistence type="predicted"/>
<dbReference type="EMBL" id="CADCVE010000007">
    <property type="protein sequence ID" value="CAA9439676.1"/>
    <property type="molecule type" value="Genomic_DNA"/>
</dbReference>
<gene>
    <name evidence="2" type="ORF">AVDCRST_MAG28-389</name>
</gene>
<reference evidence="2" key="1">
    <citation type="submission" date="2020-02" db="EMBL/GenBank/DDBJ databases">
        <authorList>
            <person name="Meier V. D."/>
        </authorList>
    </citation>
    <scope>NUCLEOTIDE SEQUENCE</scope>
    <source>
        <strain evidence="2">AVDCRST_MAG28</strain>
    </source>
</reference>
<feature type="non-terminal residue" evidence="2">
    <location>
        <position position="57"/>
    </location>
</feature>
<protein>
    <submittedName>
        <fullName evidence="2">Uncharacterized protein</fullName>
    </submittedName>
</protein>
<feature type="non-terminal residue" evidence="2">
    <location>
        <position position="1"/>
    </location>
</feature>
<sequence length="57" mass="6566">GLWRRRDSEAEHQEEQARRAAFEKGRATGRQVILRGRGAVLPRHSPDPRGARTIHRL</sequence>